<gene>
    <name evidence="1" type="ORF">Vadar_014902</name>
</gene>
<organism evidence="1 2">
    <name type="scientific">Vaccinium darrowii</name>
    <dbReference type="NCBI Taxonomy" id="229202"/>
    <lineage>
        <taxon>Eukaryota</taxon>
        <taxon>Viridiplantae</taxon>
        <taxon>Streptophyta</taxon>
        <taxon>Embryophyta</taxon>
        <taxon>Tracheophyta</taxon>
        <taxon>Spermatophyta</taxon>
        <taxon>Magnoliopsida</taxon>
        <taxon>eudicotyledons</taxon>
        <taxon>Gunneridae</taxon>
        <taxon>Pentapetalae</taxon>
        <taxon>asterids</taxon>
        <taxon>Ericales</taxon>
        <taxon>Ericaceae</taxon>
        <taxon>Vaccinioideae</taxon>
        <taxon>Vaccinieae</taxon>
        <taxon>Vaccinium</taxon>
    </lineage>
</organism>
<evidence type="ECO:0000313" key="1">
    <source>
        <dbReference type="EMBL" id="KAH7843294.1"/>
    </source>
</evidence>
<proteinExistence type="predicted"/>
<keyword evidence="2" id="KW-1185">Reference proteome</keyword>
<name>A0ACB7XR39_9ERIC</name>
<reference evidence="1 2" key="1">
    <citation type="journal article" date="2021" name="Hortic Res">
        <title>High-quality reference genome and annotation aids understanding of berry development for evergreen blueberry (Vaccinium darrowii).</title>
        <authorList>
            <person name="Yu J."/>
            <person name="Hulse-Kemp A.M."/>
            <person name="Babiker E."/>
            <person name="Staton M."/>
        </authorList>
    </citation>
    <scope>NUCLEOTIDE SEQUENCE [LARGE SCALE GENOMIC DNA]</scope>
    <source>
        <strain evidence="2">cv. NJ 8807/NJ 8810</strain>
        <tissue evidence="1">Young leaf</tissue>
    </source>
</reference>
<dbReference type="Proteomes" id="UP000828048">
    <property type="component" value="Chromosome 1"/>
</dbReference>
<dbReference type="EMBL" id="CM037151">
    <property type="protein sequence ID" value="KAH7843294.1"/>
    <property type="molecule type" value="Genomic_DNA"/>
</dbReference>
<evidence type="ECO:0000313" key="2">
    <source>
        <dbReference type="Proteomes" id="UP000828048"/>
    </source>
</evidence>
<protein>
    <submittedName>
        <fullName evidence="1">Uncharacterized protein</fullName>
    </submittedName>
</protein>
<comment type="caution">
    <text evidence="1">The sequence shown here is derived from an EMBL/GenBank/DDBJ whole genome shotgun (WGS) entry which is preliminary data.</text>
</comment>
<sequence>MDPTMAAPKELDSRPMNDGDGANSYSQNSSYQRGVVEGAKSVIFETIPEKLNINLPKTFQIADFGCSTGPNTFLAMQNLIEAVMLKYNQSTQKTTTPEFHVFFNDHVDNDFNTLFKTLPSNRPYFAVGVPGSFHRQLFPQASLQIAHSSYALQWLSKVPPEVANKGSPAWNKGKIYCAGNEEEVTKAYFAQFKADTDAFLKARAQELVEGGLMVIQIPCVPNSEVLPSQIGAGLNSEFLGDSLADMVKMGVISEEKLDSFNLPLYLPCIEEVKMVIEMNKFFTIEKICTLSHPSNNNSTPLDIRRTCADVRAIKENLVKDHFGSENMDQLFDLLFQNYQKNQILFDKVARQDVYLFALLKRKGNI</sequence>
<accession>A0ACB7XR39</accession>